<organism evidence="3 4">
    <name type="scientific">Crossiella equi</name>
    <dbReference type="NCBI Taxonomy" id="130796"/>
    <lineage>
        <taxon>Bacteria</taxon>
        <taxon>Bacillati</taxon>
        <taxon>Actinomycetota</taxon>
        <taxon>Actinomycetes</taxon>
        <taxon>Pseudonocardiales</taxon>
        <taxon>Pseudonocardiaceae</taxon>
        <taxon>Crossiella</taxon>
    </lineage>
</organism>
<reference evidence="3 4" key="1">
    <citation type="submission" date="2021-03" db="EMBL/GenBank/DDBJ databases">
        <title>Sequencing the genomes of 1000 actinobacteria strains.</title>
        <authorList>
            <person name="Klenk H.-P."/>
        </authorList>
    </citation>
    <scope>NUCLEOTIDE SEQUENCE [LARGE SCALE GENOMIC DNA]</scope>
    <source>
        <strain evidence="3 4">DSM 44580</strain>
    </source>
</reference>
<feature type="compositionally biased region" description="Gly residues" evidence="1">
    <location>
        <begin position="232"/>
        <end position="246"/>
    </location>
</feature>
<feature type="signal peptide" evidence="2">
    <location>
        <begin position="1"/>
        <end position="31"/>
    </location>
</feature>
<dbReference type="EMBL" id="JAGIOO010000001">
    <property type="protein sequence ID" value="MBP2475169.1"/>
    <property type="molecule type" value="Genomic_DNA"/>
</dbReference>
<gene>
    <name evidence="3" type="ORF">JOF53_004041</name>
</gene>
<feature type="region of interest" description="Disordered" evidence="1">
    <location>
        <begin position="223"/>
        <end position="246"/>
    </location>
</feature>
<feature type="chain" id="PRO_5047290743" evidence="2">
    <location>
        <begin position="32"/>
        <end position="246"/>
    </location>
</feature>
<protein>
    <submittedName>
        <fullName evidence="3">Copper(I)-binding protein</fullName>
    </submittedName>
</protein>
<dbReference type="Gene3D" id="2.60.40.1890">
    <property type="entry name" value="PCu(A)C copper chaperone"/>
    <property type="match status" value="1"/>
</dbReference>
<evidence type="ECO:0000313" key="3">
    <source>
        <dbReference type="EMBL" id="MBP2475169.1"/>
    </source>
</evidence>
<feature type="compositionally biased region" description="Low complexity" evidence="1">
    <location>
        <begin position="128"/>
        <end position="177"/>
    </location>
</feature>
<sequence length="246" mass="24195">MSRVEQKAVRARLVPAALGLGIALAVTGCGAGVHSQTAVQVAAVNGVSGKVGAIELRDGQFAFPAQKYYGAGTTAPLLITLVNTGANDDKLVAVKSTSAKSAELKGDTKLPAGFALRAGEEDKSGGHAPVVTSAAPSSTSATGTSGNRPSGTGTSTSGTSTSGTSVTGTSAASPSASSTLKVGNIELALTGLTSELRPGLTIPVTFVFEKAGEVTLQVPIAADEEHREELPGSGGHGGESEGSGGH</sequence>
<feature type="region of interest" description="Disordered" evidence="1">
    <location>
        <begin position="119"/>
        <end position="177"/>
    </location>
</feature>
<dbReference type="InterPro" id="IPR036182">
    <property type="entry name" value="PCuAC_sf"/>
</dbReference>
<evidence type="ECO:0000313" key="4">
    <source>
        <dbReference type="Proteomes" id="UP001519363"/>
    </source>
</evidence>
<evidence type="ECO:0000256" key="1">
    <source>
        <dbReference type="SAM" id="MobiDB-lite"/>
    </source>
</evidence>
<proteinExistence type="predicted"/>
<dbReference type="PROSITE" id="PS51257">
    <property type="entry name" value="PROKAR_LIPOPROTEIN"/>
    <property type="match status" value="1"/>
</dbReference>
<name>A0ABS5AF06_9PSEU</name>
<accession>A0ABS5AF06</accession>
<evidence type="ECO:0000256" key="2">
    <source>
        <dbReference type="SAM" id="SignalP"/>
    </source>
</evidence>
<dbReference type="SUPFAM" id="SSF110087">
    <property type="entry name" value="DR1885-like metal-binding protein"/>
    <property type="match status" value="1"/>
</dbReference>
<dbReference type="Proteomes" id="UP001519363">
    <property type="component" value="Unassembled WGS sequence"/>
</dbReference>
<dbReference type="InterPro" id="IPR007410">
    <property type="entry name" value="LpqE-like"/>
</dbReference>
<dbReference type="Pfam" id="PF04314">
    <property type="entry name" value="PCuAC"/>
    <property type="match status" value="1"/>
</dbReference>
<keyword evidence="4" id="KW-1185">Reference proteome</keyword>
<keyword evidence="2" id="KW-0732">Signal</keyword>
<dbReference type="RefSeq" id="WP_209707179.1">
    <property type="nucleotide sequence ID" value="NZ_JAGIOO010000001.1"/>
</dbReference>
<comment type="caution">
    <text evidence="3">The sequence shown here is derived from an EMBL/GenBank/DDBJ whole genome shotgun (WGS) entry which is preliminary data.</text>
</comment>